<evidence type="ECO:0000259" key="6">
    <source>
        <dbReference type="PROSITE" id="PS50020"/>
    </source>
</evidence>
<feature type="region of interest" description="Disordered" evidence="5">
    <location>
        <begin position="388"/>
        <end position="432"/>
    </location>
</feature>
<proteinExistence type="predicted"/>
<evidence type="ECO:0000313" key="7">
    <source>
        <dbReference type="EMBL" id="KAL1524085.1"/>
    </source>
</evidence>
<feature type="coiled-coil region" evidence="4">
    <location>
        <begin position="744"/>
        <end position="771"/>
    </location>
</feature>
<feature type="compositionally biased region" description="Low complexity" evidence="5">
    <location>
        <begin position="265"/>
        <end position="292"/>
    </location>
</feature>
<feature type="domain" description="WW" evidence="6">
    <location>
        <begin position="512"/>
        <end position="546"/>
    </location>
</feature>
<dbReference type="CDD" id="cd00201">
    <property type="entry name" value="WW"/>
    <property type="match status" value="3"/>
</dbReference>
<protein>
    <recommendedName>
        <fullName evidence="6">WW domain-containing protein</fullName>
    </recommendedName>
</protein>
<keyword evidence="8" id="KW-1185">Reference proteome</keyword>
<dbReference type="PROSITE" id="PS50330">
    <property type="entry name" value="UIM"/>
    <property type="match status" value="1"/>
</dbReference>
<feature type="domain" description="WW" evidence="6">
    <location>
        <begin position="167"/>
        <end position="201"/>
    </location>
</feature>
<feature type="domain" description="WW" evidence="6">
    <location>
        <begin position="95"/>
        <end position="129"/>
    </location>
</feature>
<dbReference type="GO" id="GO:0005737">
    <property type="term" value="C:cytoplasm"/>
    <property type="evidence" value="ECO:0007669"/>
    <property type="project" value="TreeGrafter"/>
</dbReference>
<dbReference type="Proteomes" id="UP001515480">
    <property type="component" value="Unassembled WGS sequence"/>
</dbReference>
<dbReference type="PROSITE" id="PS01159">
    <property type="entry name" value="WW_DOMAIN_1"/>
    <property type="match status" value="2"/>
</dbReference>
<dbReference type="GO" id="GO:0007165">
    <property type="term" value="P:signal transduction"/>
    <property type="evidence" value="ECO:0007669"/>
    <property type="project" value="TreeGrafter"/>
</dbReference>
<dbReference type="PROSITE" id="PS50020">
    <property type="entry name" value="WW_DOMAIN_2"/>
    <property type="match status" value="4"/>
</dbReference>
<feature type="region of interest" description="Disordered" evidence="5">
    <location>
        <begin position="247"/>
        <end position="302"/>
    </location>
</feature>
<accession>A0AB34JQ66</accession>
<feature type="compositionally biased region" description="Acidic residues" evidence="5">
    <location>
        <begin position="583"/>
        <end position="601"/>
    </location>
</feature>
<dbReference type="InterPro" id="IPR036020">
    <property type="entry name" value="WW_dom_sf"/>
</dbReference>
<comment type="caution">
    <text evidence="7">The sequence shown here is derived from an EMBL/GenBank/DDBJ whole genome shotgun (WGS) entry which is preliminary data.</text>
</comment>
<feature type="region of interest" description="Disordered" evidence="5">
    <location>
        <begin position="631"/>
        <end position="706"/>
    </location>
</feature>
<reference evidence="7 8" key="1">
    <citation type="journal article" date="2024" name="Science">
        <title>Giant polyketide synthase enzymes in the biosynthesis of giant marine polyether toxins.</title>
        <authorList>
            <person name="Fallon T.R."/>
            <person name="Shende V.V."/>
            <person name="Wierzbicki I.H."/>
            <person name="Pendleton A.L."/>
            <person name="Watervoot N.F."/>
            <person name="Auber R.P."/>
            <person name="Gonzalez D.J."/>
            <person name="Wisecaver J.H."/>
            <person name="Moore B.S."/>
        </authorList>
    </citation>
    <scope>NUCLEOTIDE SEQUENCE [LARGE SCALE GENOMIC DNA]</scope>
    <source>
        <strain evidence="7 8">12B1</strain>
    </source>
</reference>
<evidence type="ECO:0000256" key="1">
    <source>
        <dbReference type="ARBA" id="ARBA00004496"/>
    </source>
</evidence>
<name>A0AB34JQ66_PRYPA</name>
<evidence type="ECO:0000256" key="3">
    <source>
        <dbReference type="ARBA" id="ARBA00022553"/>
    </source>
</evidence>
<sequence length="929" mass="93865">MAPAEAEVEEDEELQLALAISRSLEEQEQARSALAFDGDDAAAAAACASAAEDGGSNDGTPSPPHSCGEGGVAQPLSPSLAAVAAMTAQHQASSPPLPEGWVALVDARHGREYYFDTANQCASWEPPTVGSSVGGRVGSSVGSCGGGPPGVDGSVSSAVSAVSVPSYVLPAGWEVGYDQVTGHYFYIDRVNHCTSWTAPPSAPADDREDQPNVGAAAGAGEYHTAAAASLAGAERSAAGAADSAAEAAGSDAVGEESAVGAGETPRPSAAPAEESSARAGESEAGAGEAGVDAGERGAEGEGASTSFDLQLHLTGRAEAEAAAAAAAAAAAEAQAHAVAADRAEMARAGAEAAAAVQAAASAASCAAAEVAAARASFEKMLRERAAGEAQLASSAPPACDGAATPEPTAAVDAGSCRSHEEGDPPAVSPTAAAGVEATAGEAAAIDATPPRATGAGVALPDGWEMGFDVASGHYYYVDTVHRCTSWTPPSASTAATPAGGNEEGGGAAGWVGGLPEGWEMRLDEATGHYFYVDLVNQRTSWTPPPLAPPAAVAATPGQLPQADATLRPAAATSPREARLAEEAAGEAEGGEQDEGLEEGSEGEAGARAEVVAAAAATAAAIEAAMASLPEDAARDEAASGGEEETPHAEASDGAGGLPRPIAEAPAAEMPSLADQLPPEPSWPPPPPPPLDETPAAAPSLDETPAVAPSLDVTPAVAPVLHEPPPVAPGVATCSAAAQTEWADEDDAMEEAAALRERYDALRKQYWQLETRLDGEGAVLLRAFRTHKQQMATLQAECEAARRGHSNCREWLALRVAQASSRALLERCLAAWRWAVADVRNQAAALKEEAPKVEAPKEEAPKVEAPKPKVEAPKKATQHVFAKLPAKKSRKDLYRMSYEALIDQVLELQDVAREIMAHGAAGIGNDSDSR</sequence>
<dbReference type="SUPFAM" id="SSF51045">
    <property type="entry name" value="WW domain"/>
    <property type="match status" value="4"/>
</dbReference>
<dbReference type="InterPro" id="IPR051105">
    <property type="entry name" value="WWC/KIBRA_Hippo_Reg"/>
</dbReference>
<feature type="region of interest" description="Disordered" evidence="5">
    <location>
        <begin position="566"/>
        <end position="605"/>
    </location>
</feature>
<evidence type="ECO:0000256" key="2">
    <source>
        <dbReference type="ARBA" id="ARBA00022490"/>
    </source>
</evidence>
<feature type="region of interest" description="Disordered" evidence="5">
    <location>
        <begin position="846"/>
        <end position="877"/>
    </location>
</feature>
<organism evidence="7 8">
    <name type="scientific">Prymnesium parvum</name>
    <name type="common">Toxic golden alga</name>
    <dbReference type="NCBI Taxonomy" id="97485"/>
    <lineage>
        <taxon>Eukaryota</taxon>
        <taxon>Haptista</taxon>
        <taxon>Haptophyta</taxon>
        <taxon>Prymnesiophyceae</taxon>
        <taxon>Prymnesiales</taxon>
        <taxon>Prymnesiaceae</taxon>
        <taxon>Prymnesium</taxon>
    </lineage>
</organism>
<evidence type="ECO:0000256" key="5">
    <source>
        <dbReference type="SAM" id="MobiDB-lite"/>
    </source>
</evidence>
<dbReference type="Gene3D" id="2.20.70.10">
    <property type="match status" value="4"/>
</dbReference>
<keyword evidence="2" id="KW-0963">Cytoplasm</keyword>
<keyword evidence="4" id="KW-0175">Coiled coil</keyword>
<feature type="compositionally biased region" description="Pro residues" evidence="5">
    <location>
        <begin position="677"/>
        <end position="691"/>
    </location>
</feature>
<dbReference type="PANTHER" id="PTHR14791">
    <property type="entry name" value="BOMB/KIRA PROTEINS"/>
    <property type="match status" value="1"/>
</dbReference>
<dbReference type="InterPro" id="IPR003903">
    <property type="entry name" value="UIM_dom"/>
</dbReference>
<feature type="compositionally biased region" description="Low complexity" evidence="5">
    <location>
        <begin position="247"/>
        <end position="258"/>
    </location>
</feature>
<keyword evidence="3" id="KW-0597">Phosphoprotein</keyword>
<feature type="compositionally biased region" description="Basic and acidic residues" evidence="5">
    <location>
        <begin position="846"/>
        <end position="873"/>
    </location>
</feature>
<dbReference type="AlphaFoldDB" id="A0AB34JQ66"/>
<comment type="subcellular location">
    <subcellularLocation>
        <location evidence="1">Cytoplasm</location>
    </subcellularLocation>
</comment>
<dbReference type="SMART" id="SM00456">
    <property type="entry name" value="WW"/>
    <property type="match status" value="4"/>
</dbReference>
<evidence type="ECO:0000256" key="4">
    <source>
        <dbReference type="SAM" id="Coils"/>
    </source>
</evidence>
<evidence type="ECO:0000313" key="8">
    <source>
        <dbReference type="Proteomes" id="UP001515480"/>
    </source>
</evidence>
<feature type="domain" description="WW" evidence="6">
    <location>
        <begin position="457"/>
        <end position="491"/>
    </location>
</feature>
<dbReference type="EMBL" id="JBGBPQ010000005">
    <property type="protein sequence ID" value="KAL1524085.1"/>
    <property type="molecule type" value="Genomic_DNA"/>
</dbReference>
<feature type="region of interest" description="Disordered" evidence="5">
    <location>
        <begin position="47"/>
        <end position="74"/>
    </location>
</feature>
<dbReference type="Pfam" id="PF00397">
    <property type="entry name" value="WW"/>
    <property type="match status" value="3"/>
</dbReference>
<dbReference type="PANTHER" id="PTHR14791:SF29">
    <property type="entry name" value="PROTEIN KIBRA"/>
    <property type="match status" value="1"/>
</dbReference>
<dbReference type="InterPro" id="IPR001202">
    <property type="entry name" value="WW_dom"/>
</dbReference>
<gene>
    <name evidence="7" type="ORF">AB1Y20_018995</name>
</gene>